<dbReference type="EMBL" id="WBUI01000008">
    <property type="protein sequence ID" value="KAB2932683.1"/>
    <property type="molecule type" value="Genomic_DNA"/>
</dbReference>
<evidence type="ECO:0000313" key="2">
    <source>
        <dbReference type="Proteomes" id="UP000460298"/>
    </source>
</evidence>
<dbReference type="InterPro" id="IPR011466">
    <property type="entry name" value="DUF1572"/>
</dbReference>
<comment type="caution">
    <text evidence="1">The sequence shown here is derived from an EMBL/GenBank/DDBJ whole genome shotgun (WGS) entry which is preliminary data.</text>
</comment>
<dbReference type="AlphaFoldDB" id="A0A833LYJ1"/>
<protein>
    <submittedName>
        <fullName evidence="1">DUF1572 domain-containing protein</fullName>
    </submittedName>
</protein>
<reference evidence="1 2" key="1">
    <citation type="submission" date="2019-10" db="EMBL/GenBank/DDBJ databases">
        <title>Extracellular Electron Transfer in a Candidatus Methanoperedens spp. Enrichment Culture.</title>
        <authorList>
            <person name="Berger S."/>
            <person name="Rangel Shaw D."/>
            <person name="Berben T."/>
            <person name="In 'T Zandt M."/>
            <person name="Frank J."/>
            <person name="Reimann J."/>
            <person name="Jetten M.S.M."/>
            <person name="Welte C.U."/>
        </authorList>
    </citation>
    <scope>NUCLEOTIDE SEQUENCE [LARGE SCALE GENOMIC DNA]</scope>
    <source>
        <strain evidence="1">SB12</strain>
    </source>
</reference>
<sequence>MLSDKSSAADAFLHESVINVEGARDHILHCLSQLNDEQVWWRPFEEANSIANILIHLCGNMTQWIIAPLTGRPDLRRREEEFARRDATAIAELRDRFVAVAGEAVAILKAFDSGRLLDALRVQGYEVSVMGSLYNSISHLRGHEQEIVYITRLQLQGAYRYWMDPQRLNNPV</sequence>
<dbReference type="SUPFAM" id="SSF109854">
    <property type="entry name" value="DinB/YfiT-like putative metalloenzymes"/>
    <property type="match status" value="1"/>
</dbReference>
<organism evidence="1 2">
    <name type="scientific">Leptonema illini</name>
    <dbReference type="NCBI Taxonomy" id="183"/>
    <lineage>
        <taxon>Bacteria</taxon>
        <taxon>Pseudomonadati</taxon>
        <taxon>Spirochaetota</taxon>
        <taxon>Spirochaetia</taxon>
        <taxon>Leptospirales</taxon>
        <taxon>Leptospiraceae</taxon>
        <taxon>Leptonema</taxon>
    </lineage>
</organism>
<dbReference type="Proteomes" id="UP000460298">
    <property type="component" value="Unassembled WGS sequence"/>
</dbReference>
<accession>A0A833LYJ1</accession>
<gene>
    <name evidence="1" type="ORF">F9K24_09900</name>
</gene>
<evidence type="ECO:0000313" key="1">
    <source>
        <dbReference type="EMBL" id="KAB2932683.1"/>
    </source>
</evidence>
<proteinExistence type="predicted"/>
<name>A0A833LYJ1_9LEPT</name>
<dbReference type="Pfam" id="PF07609">
    <property type="entry name" value="DUF1572"/>
    <property type="match status" value="1"/>
</dbReference>
<dbReference type="Gene3D" id="1.20.120.450">
    <property type="entry name" value="dinb family like domain"/>
    <property type="match status" value="1"/>
</dbReference>
<dbReference type="InterPro" id="IPR034660">
    <property type="entry name" value="DinB/YfiT-like"/>
</dbReference>